<evidence type="ECO:0000313" key="2">
    <source>
        <dbReference type="Proteomes" id="UP001140560"/>
    </source>
</evidence>
<evidence type="ECO:0000313" key="1">
    <source>
        <dbReference type="EMBL" id="KAJ4368455.1"/>
    </source>
</evidence>
<accession>A0A9W8Y606</accession>
<dbReference type="Proteomes" id="UP001140560">
    <property type="component" value="Unassembled WGS sequence"/>
</dbReference>
<organism evidence="1 2">
    <name type="scientific">Neocucurbitaria cava</name>
    <dbReference type="NCBI Taxonomy" id="798079"/>
    <lineage>
        <taxon>Eukaryota</taxon>
        <taxon>Fungi</taxon>
        <taxon>Dikarya</taxon>
        <taxon>Ascomycota</taxon>
        <taxon>Pezizomycotina</taxon>
        <taxon>Dothideomycetes</taxon>
        <taxon>Pleosporomycetidae</taxon>
        <taxon>Pleosporales</taxon>
        <taxon>Pleosporineae</taxon>
        <taxon>Cucurbitariaceae</taxon>
        <taxon>Neocucurbitaria</taxon>
    </lineage>
</organism>
<dbReference type="AlphaFoldDB" id="A0A9W8Y606"/>
<dbReference type="EMBL" id="JAPEUY010000011">
    <property type="protein sequence ID" value="KAJ4368455.1"/>
    <property type="molecule type" value="Genomic_DNA"/>
</dbReference>
<sequence length="232" mass="26744">MNAFVCSMNSAGDDEDGLEPLYAYDTNEKIQDFPKTRADFDQLPGVEVKRILEAIEAPTDGTAEERNKRLKIEVGYYWAPTNYSAETNTLIRELNETRNEPLGYEARLEQEDSRDQENCPVCNLWGKNDKLMPLAAYDTGKDVLNFPETRADLLKLPDEEVERILKTIRAPTDGDKEQRLKCLKDRVGFDRIEFPWTQEDEERLNEKMDTTALEEVHRTMCACLRKARAQVS</sequence>
<reference evidence="1" key="1">
    <citation type="submission" date="2022-10" db="EMBL/GenBank/DDBJ databases">
        <title>Tapping the CABI collections for fungal endophytes: first genome assemblies for Collariella, Neodidymelliopsis, Ascochyta clinopodiicola, Didymella pomorum, Didymosphaeria variabile, Neocosmospora piperis and Neocucurbitaria cava.</title>
        <authorList>
            <person name="Hill R."/>
        </authorList>
    </citation>
    <scope>NUCLEOTIDE SEQUENCE</scope>
    <source>
        <strain evidence="1">IMI 356814</strain>
    </source>
</reference>
<gene>
    <name evidence="1" type="ORF">N0V83_006812</name>
</gene>
<dbReference type="OrthoDB" id="5413892at2759"/>
<protein>
    <submittedName>
        <fullName evidence="1">Uncharacterized protein</fullName>
    </submittedName>
</protein>
<proteinExistence type="predicted"/>
<keyword evidence="2" id="KW-1185">Reference proteome</keyword>
<name>A0A9W8Y606_9PLEO</name>
<comment type="caution">
    <text evidence="1">The sequence shown here is derived from an EMBL/GenBank/DDBJ whole genome shotgun (WGS) entry which is preliminary data.</text>
</comment>